<reference evidence="2" key="1">
    <citation type="submission" date="2021-01" db="EMBL/GenBank/DDBJ databases">
        <title>Providencia vermicola LLDRA6, a soil-borne Mn(II)-oxidizing bacterium, exploits a strategy of superoxide production coupled to hydrogen peroxide consumption to generate Mn oxides, as revealed by transcriptional up-regulation of genes for phenylacetic acid catabolism.</title>
        <authorList>
            <person name="Chen S."/>
            <person name="Ding Z."/>
            <person name="Chen J."/>
            <person name="Luo J."/>
            <person name="Ruan X."/>
            <person name="Li Z."/>
            <person name="Liao F."/>
            <person name="He J."/>
            <person name="Li D."/>
        </authorList>
    </citation>
    <scope>NUCLEOTIDE SEQUENCE [LARGE SCALE GENOMIC DNA]</scope>
    <source>
        <strain evidence="2">LLDRA6</strain>
    </source>
</reference>
<dbReference type="Proteomes" id="UP000596157">
    <property type="component" value="Chromosome"/>
</dbReference>
<dbReference type="GeneID" id="92280993"/>
<dbReference type="Gene3D" id="3.10.450.50">
    <property type="match status" value="1"/>
</dbReference>
<dbReference type="RefSeq" id="WP_272580813.1">
    <property type="nucleotide sequence ID" value="NZ_CP067099.1"/>
</dbReference>
<evidence type="ECO:0000313" key="1">
    <source>
        <dbReference type="EMBL" id="QQO62405.1"/>
    </source>
</evidence>
<dbReference type="EMBL" id="CP067099">
    <property type="protein sequence ID" value="QQO62405.1"/>
    <property type="molecule type" value="Genomic_DNA"/>
</dbReference>
<dbReference type="InterPro" id="IPR032710">
    <property type="entry name" value="NTF2-like_dom_sf"/>
</dbReference>
<keyword evidence="2" id="KW-1185">Reference proteome</keyword>
<proteinExistence type="predicted"/>
<gene>
    <name evidence="1" type="ORF">JI723_19705</name>
</gene>
<sequence length="173" mass="19777">MKIIKNIILPIGILSSMLITPITSFSSTPPSYTVYKNVEKSNAQKEVLDVIMKYQKALNAGNTKEIISLYANESYSQWNNLLTADSKEKKEDQYNNLFSKEKFNTDFAIDTIWVDGNTAFVRTHHHNGSVVTDTKEQKTILDLNREVFILHKENGEWKIILYTFNTNPLQGVA</sequence>
<accession>A0ABX7AER8</accession>
<name>A0ABX7AER8_9GAMM</name>
<evidence type="ECO:0000313" key="2">
    <source>
        <dbReference type="Proteomes" id="UP000596157"/>
    </source>
</evidence>
<organism evidence="1 2">
    <name type="scientific">Providencia manganoxydans</name>
    <dbReference type="NCBI Taxonomy" id="2923283"/>
    <lineage>
        <taxon>Bacteria</taxon>
        <taxon>Pseudomonadati</taxon>
        <taxon>Pseudomonadota</taxon>
        <taxon>Gammaproteobacteria</taxon>
        <taxon>Enterobacterales</taxon>
        <taxon>Morganellaceae</taxon>
        <taxon>Providencia</taxon>
    </lineage>
</organism>
<protein>
    <submittedName>
        <fullName evidence="1">Nuclear transport factor 2 family protein</fullName>
    </submittedName>
</protein>
<dbReference type="SUPFAM" id="SSF54427">
    <property type="entry name" value="NTF2-like"/>
    <property type="match status" value="1"/>
</dbReference>